<reference evidence="5 6" key="1">
    <citation type="submission" date="2014-04" db="EMBL/GenBank/DDBJ databases">
        <authorList>
            <consortium name="DOE Joint Genome Institute"/>
            <person name="Kuo A."/>
            <person name="Kohler A."/>
            <person name="Costa M.D."/>
            <person name="Nagy L.G."/>
            <person name="Floudas D."/>
            <person name="Copeland A."/>
            <person name="Barry K.W."/>
            <person name="Cichocki N."/>
            <person name="Veneault-Fourrey C."/>
            <person name="LaButti K."/>
            <person name="Lindquist E.A."/>
            <person name="Lipzen A."/>
            <person name="Lundell T."/>
            <person name="Morin E."/>
            <person name="Murat C."/>
            <person name="Sun H."/>
            <person name="Tunlid A."/>
            <person name="Henrissat B."/>
            <person name="Grigoriev I.V."/>
            <person name="Hibbett D.S."/>
            <person name="Martin F."/>
            <person name="Nordberg H.P."/>
            <person name="Cantor M.N."/>
            <person name="Hua S.X."/>
        </authorList>
    </citation>
    <scope>NUCLEOTIDE SEQUENCE [LARGE SCALE GENOMIC DNA]</scope>
    <source>
        <strain evidence="5 6">Marx 270</strain>
    </source>
</reference>
<dbReference type="HOGENOM" id="CLU_033743_4_0_1"/>
<dbReference type="PROSITE" id="PS50158">
    <property type="entry name" value="ZF_CCHC"/>
    <property type="match status" value="1"/>
</dbReference>
<dbReference type="InterPro" id="IPR001878">
    <property type="entry name" value="Znf_CCHC"/>
</dbReference>
<evidence type="ECO:0000313" key="5">
    <source>
        <dbReference type="EMBL" id="KIO13141.1"/>
    </source>
</evidence>
<feature type="compositionally biased region" description="Low complexity" evidence="3">
    <location>
        <begin position="69"/>
        <end position="90"/>
    </location>
</feature>
<evidence type="ECO:0000313" key="6">
    <source>
        <dbReference type="Proteomes" id="UP000054217"/>
    </source>
</evidence>
<dbReference type="Proteomes" id="UP000054217">
    <property type="component" value="Unassembled WGS sequence"/>
</dbReference>
<dbReference type="GO" id="GO:0006397">
    <property type="term" value="P:mRNA processing"/>
    <property type="evidence" value="ECO:0007669"/>
    <property type="project" value="UniProtKB-KW"/>
</dbReference>
<keyword evidence="2" id="KW-0479">Metal-binding</keyword>
<keyword evidence="2" id="KW-0863">Zinc-finger</keyword>
<gene>
    <name evidence="5" type="ORF">M404DRAFT_18627</name>
</gene>
<feature type="region of interest" description="Disordered" evidence="3">
    <location>
        <begin position="174"/>
        <end position="194"/>
    </location>
</feature>
<feature type="domain" description="CCHC-type" evidence="4">
    <location>
        <begin position="150"/>
        <end position="165"/>
    </location>
</feature>
<evidence type="ECO:0000256" key="2">
    <source>
        <dbReference type="PROSITE-ProRule" id="PRU00047"/>
    </source>
</evidence>
<feature type="region of interest" description="Disordered" evidence="3">
    <location>
        <begin position="69"/>
        <end position="133"/>
    </location>
</feature>
<protein>
    <recommendedName>
        <fullName evidence="4">CCHC-type domain-containing protein</fullName>
    </recommendedName>
</protein>
<evidence type="ECO:0000256" key="3">
    <source>
        <dbReference type="SAM" id="MobiDB-lite"/>
    </source>
</evidence>
<accession>A0A0C3PV47</accession>
<dbReference type="EMBL" id="KN831946">
    <property type="protein sequence ID" value="KIO13141.1"/>
    <property type="molecule type" value="Genomic_DNA"/>
</dbReference>
<dbReference type="InterPro" id="IPR036875">
    <property type="entry name" value="Znf_CCHC_sf"/>
</dbReference>
<evidence type="ECO:0000256" key="1">
    <source>
        <dbReference type="ARBA" id="ARBA00022664"/>
    </source>
</evidence>
<keyword evidence="6" id="KW-1185">Reference proteome</keyword>
<sequence>MDSWREFILELQTTFSPHDPVTDAENQIKDKVCQVGKPQTLHKLCHLTQEIDAHYWECKEEIQWASKHQGSSTSSNNKSSGSTSNNQSKTGQDKSKTGSNNNSRSSPKPASLKPGNNNNSNSSKPKPNKLGKDGKLTLEEHKHHIEGNLCMFCGGPGHFADKCPKKAGKAKAHAVATTKATPASGSGSTPETKK</sequence>
<proteinExistence type="predicted"/>
<organism evidence="5 6">
    <name type="scientific">Pisolithus tinctorius Marx 270</name>
    <dbReference type="NCBI Taxonomy" id="870435"/>
    <lineage>
        <taxon>Eukaryota</taxon>
        <taxon>Fungi</taxon>
        <taxon>Dikarya</taxon>
        <taxon>Basidiomycota</taxon>
        <taxon>Agaricomycotina</taxon>
        <taxon>Agaricomycetes</taxon>
        <taxon>Agaricomycetidae</taxon>
        <taxon>Boletales</taxon>
        <taxon>Sclerodermatineae</taxon>
        <taxon>Pisolithaceae</taxon>
        <taxon>Pisolithus</taxon>
    </lineage>
</organism>
<dbReference type="AlphaFoldDB" id="A0A0C3PV47"/>
<keyword evidence="2" id="KW-0862">Zinc</keyword>
<reference evidence="6" key="2">
    <citation type="submission" date="2015-01" db="EMBL/GenBank/DDBJ databases">
        <title>Evolutionary Origins and Diversification of the Mycorrhizal Mutualists.</title>
        <authorList>
            <consortium name="DOE Joint Genome Institute"/>
            <consortium name="Mycorrhizal Genomics Consortium"/>
            <person name="Kohler A."/>
            <person name="Kuo A."/>
            <person name="Nagy L.G."/>
            <person name="Floudas D."/>
            <person name="Copeland A."/>
            <person name="Barry K.W."/>
            <person name="Cichocki N."/>
            <person name="Veneault-Fourrey C."/>
            <person name="LaButti K."/>
            <person name="Lindquist E.A."/>
            <person name="Lipzen A."/>
            <person name="Lundell T."/>
            <person name="Morin E."/>
            <person name="Murat C."/>
            <person name="Riley R."/>
            <person name="Ohm R."/>
            <person name="Sun H."/>
            <person name="Tunlid A."/>
            <person name="Henrissat B."/>
            <person name="Grigoriev I.V."/>
            <person name="Hibbett D.S."/>
            <person name="Martin F."/>
        </authorList>
    </citation>
    <scope>NUCLEOTIDE SEQUENCE [LARGE SCALE GENOMIC DNA]</scope>
    <source>
        <strain evidence="6">Marx 270</strain>
    </source>
</reference>
<evidence type="ECO:0000259" key="4">
    <source>
        <dbReference type="PROSITE" id="PS50158"/>
    </source>
</evidence>
<name>A0A0C3PV47_PISTI</name>
<keyword evidence="1" id="KW-0507">mRNA processing</keyword>
<dbReference type="GO" id="GO:0008270">
    <property type="term" value="F:zinc ion binding"/>
    <property type="evidence" value="ECO:0007669"/>
    <property type="project" value="UniProtKB-KW"/>
</dbReference>
<dbReference type="Gene3D" id="4.10.60.10">
    <property type="entry name" value="Zinc finger, CCHC-type"/>
    <property type="match status" value="1"/>
</dbReference>
<feature type="compositionally biased region" description="Low complexity" evidence="3">
    <location>
        <begin position="174"/>
        <end position="183"/>
    </location>
</feature>
<dbReference type="OrthoDB" id="2688047at2759"/>
<dbReference type="InParanoid" id="A0A0C3PV47"/>
<feature type="compositionally biased region" description="Low complexity" evidence="3">
    <location>
        <begin position="111"/>
        <end position="125"/>
    </location>
</feature>
<feature type="compositionally biased region" description="Polar residues" evidence="3">
    <location>
        <begin position="97"/>
        <end position="108"/>
    </location>
</feature>
<dbReference type="SUPFAM" id="SSF57756">
    <property type="entry name" value="Retrovirus zinc finger-like domains"/>
    <property type="match status" value="1"/>
</dbReference>
<feature type="compositionally biased region" description="Polar residues" evidence="3">
    <location>
        <begin position="184"/>
        <end position="194"/>
    </location>
</feature>
<dbReference type="GO" id="GO:0003676">
    <property type="term" value="F:nucleic acid binding"/>
    <property type="evidence" value="ECO:0007669"/>
    <property type="project" value="InterPro"/>
</dbReference>